<feature type="transmembrane region" description="Helical" evidence="8">
    <location>
        <begin position="904"/>
        <end position="933"/>
    </location>
</feature>
<keyword evidence="16" id="KW-1185">Reference proteome</keyword>
<dbReference type="SUPFAM" id="SSF82861">
    <property type="entry name" value="Mechanosensitive channel protein MscS (YggB), transmembrane region"/>
    <property type="match status" value="1"/>
</dbReference>
<dbReference type="InterPro" id="IPR024393">
    <property type="entry name" value="MscS_porin"/>
</dbReference>
<evidence type="ECO:0000259" key="14">
    <source>
        <dbReference type="Pfam" id="PF21088"/>
    </source>
</evidence>
<evidence type="ECO:0000256" key="9">
    <source>
        <dbReference type="SAM" id="SignalP"/>
    </source>
</evidence>
<feature type="domain" description="Mechanosensitive ion channel MscS C-terminal" evidence="13">
    <location>
        <begin position="994"/>
        <end position="1075"/>
    </location>
</feature>
<dbReference type="PANTHER" id="PTHR30347">
    <property type="entry name" value="POTASSIUM CHANNEL RELATED"/>
    <property type="match status" value="1"/>
</dbReference>
<evidence type="ECO:0000259" key="13">
    <source>
        <dbReference type="Pfam" id="PF21082"/>
    </source>
</evidence>
<feature type="domain" description="Mechanosensitive ion channel MscS" evidence="10">
    <location>
        <begin position="921"/>
        <end position="986"/>
    </location>
</feature>
<gene>
    <name evidence="15" type="primary">mscM</name>
    <name evidence="15" type="ORF">FE392_17325</name>
</gene>
<evidence type="ECO:0000313" key="16">
    <source>
        <dbReference type="Proteomes" id="UP001271890"/>
    </source>
</evidence>
<feature type="domain" description="Mechanosensitive ion channel MscS porin" evidence="12">
    <location>
        <begin position="32"/>
        <end position="259"/>
    </location>
</feature>
<feature type="transmembrane region" description="Helical" evidence="8">
    <location>
        <begin position="567"/>
        <end position="588"/>
    </location>
</feature>
<feature type="transmembrane region" description="Helical" evidence="8">
    <location>
        <begin position="787"/>
        <end position="808"/>
    </location>
</feature>
<keyword evidence="7" id="KW-0175">Coiled coil</keyword>
<dbReference type="InterPro" id="IPR011066">
    <property type="entry name" value="MscS_channel_C_sf"/>
</dbReference>
<dbReference type="NCBIfam" id="NF008180">
    <property type="entry name" value="PRK10929.1"/>
    <property type="match status" value="1"/>
</dbReference>
<dbReference type="SUPFAM" id="SSF50182">
    <property type="entry name" value="Sm-like ribonucleoproteins"/>
    <property type="match status" value="1"/>
</dbReference>
<dbReference type="InterPro" id="IPR025692">
    <property type="entry name" value="MscS_IM_dom1"/>
</dbReference>
<sequence>MRLIISVLLCLLLTTPAFAVLPPLSGNQLKQELKQTDGSKQSEYSEVAQILQGAANLANDAKASNERTQKYQQAIDEFPSIIKDLRQKIIAESETVSSVPANQSISKLEQQIKQTSNELQEKGQQLQDEQDQIRKISDSMNSLPQQQVEVKRLLTEAIARLQTLGTPTTTLAEAQLTLTQAEVNARKAMAAELEMAQLSASNRLEIARIRAGLLKKIYQRLDQKLQQLNNQLNDQRQQKTESALERTEMLAEQSGEKLPHFFEDELQKNRQLSQTLSKQATRMDAIGSQQRKVAADIQQITQTLNIIREQAQWLNDSSTFGETLRAQIPPIPDTPKFRQLDKNIAEVQIERLKYENMLEQQEIEPSAPAYSTLTPVQKQVYDSFIRTRKELLNSLLSGYDNETLALTKLKVATHQLRDLLAEVQDASHRYLFWLADVDTIPLNYPLLVVQNLTRLLSLDTFSQLGAAIHGMLTTQNTLLYLLGTLLIVVFSISSRRQYHAYLERSSNRIGKVTQDHFALTLRTVFWSIIVALPVPMLWSAIGNGLQNAWQYPIANAIGNGVQETTPVLWVFMLSAAFTHPNGLFIAHFRWPEERIKRAMRFYRLSIFLIVPLMMALITFKHYNDQEFMSTLGRLCFVMLCISLSLVTNSLKRAGIPLYMNKHGSGENIINSVLWWILLSAPILAAFASCLGYLQTSQALLARLETSVAIWFFLLVIYHIIRRWMLIQRRKIAFERAKQRRADILAQRAKSEEDTTSINSSVEGAIEIEEPVIDLDAMSAQSLGLIRSILTMIALVSLILLWSELHSAFSFLEGISLWNVSTTTNGINSIQSITIGAVLIAILVIIITTQLVRNLPALLELALLQHLELGPGTGYAITTLTKYGITLIGSLVGFSLIGFEWSKFQWLFAAMGLGLGFGLQEIFSNIISGLIILFEKPIRIGDTVTIRGLTGSIMKINTRATTLSDWDKKEIVVPNKIFITEQFINWSLSDTITRIVLTVPVPVGTDSAYVTDILMSAARNSPLILDNPMPEVYLVDLQQGIQIYELRAYAAEMGHRMPARHEIHQHILQEFSKHDITLPFPPFQARVDIFGQEIRSSTANYQGRNPPRKPGEL</sequence>
<dbReference type="Pfam" id="PF00924">
    <property type="entry name" value="MS_channel_2nd"/>
    <property type="match status" value="1"/>
</dbReference>
<dbReference type="PANTHER" id="PTHR30347:SF9">
    <property type="entry name" value="MINICONDUCTANCE MECHANOSENSITIVE CHANNEL MSCM"/>
    <property type="match status" value="1"/>
</dbReference>
<feature type="coiled-coil region" evidence="7">
    <location>
        <begin position="171"/>
        <end position="245"/>
    </location>
</feature>
<reference evidence="16" key="1">
    <citation type="journal article" date="2024" name="Toxins">
        <title>Genome Sequence Analysis of Native Xenorhabdus Strains Isolated from Entomopathogenic Nematodes in Argentina.</title>
        <authorList>
            <person name="Palma L."/>
            <person name="Frizzo L."/>
            <person name="Kaiser S."/>
            <person name="Berry C."/>
            <person name="Caballero P."/>
            <person name="Bode H.B."/>
            <person name="Del Valle E.E."/>
        </authorList>
    </citation>
    <scope>NUCLEOTIDE SEQUENCE [LARGE SCALE GENOMIC DNA]</scope>
    <source>
        <strain evidence="16">12</strain>
    </source>
</reference>
<dbReference type="InterPro" id="IPR010920">
    <property type="entry name" value="LSM_dom_sf"/>
</dbReference>
<evidence type="ECO:0000313" key="15">
    <source>
        <dbReference type="EMBL" id="MDX7989050.1"/>
    </source>
</evidence>
<proteinExistence type="inferred from homology"/>
<dbReference type="InterPro" id="IPR011014">
    <property type="entry name" value="MscS_channel_TM-2"/>
</dbReference>
<feature type="transmembrane region" description="Helical" evidence="8">
    <location>
        <begin position="478"/>
        <end position="498"/>
    </location>
</feature>
<feature type="domain" description="Mechanosensitive ion channel transmembrane helices 2/3" evidence="14">
    <location>
        <begin position="878"/>
        <end position="919"/>
    </location>
</feature>
<feature type="transmembrane region" description="Helical" evidence="8">
    <location>
        <begin position="872"/>
        <end position="898"/>
    </location>
</feature>
<keyword evidence="5 8" id="KW-1133">Transmembrane helix</keyword>
<feature type="transmembrane region" description="Helical" evidence="8">
    <location>
        <begin position="828"/>
        <end position="851"/>
    </location>
</feature>
<dbReference type="InterPro" id="IPR023408">
    <property type="entry name" value="MscS_beta-dom_sf"/>
</dbReference>
<evidence type="ECO:0000256" key="3">
    <source>
        <dbReference type="ARBA" id="ARBA00022475"/>
    </source>
</evidence>
<feature type="transmembrane region" description="Helical" evidence="8">
    <location>
        <begin position="699"/>
        <end position="720"/>
    </location>
</feature>
<comment type="similarity">
    <text evidence="2">Belongs to the MscS (TC 1.A.23) family.</text>
</comment>
<evidence type="ECO:0000256" key="4">
    <source>
        <dbReference type="ARBA" id="ARBA00022692"/>
    </source>
</evidence>
<dbReference type="Pfam" id="PF21082">
    <property type="entry name" value="MS_channel_3rd"/>
    <property type="match status" value="1"/>
</dbReference>
<protein>
    <submittedName>
        <fullName evidence="15">Miniconductance mechanosensitive channel MscM</fullName>
    </submittedName>
</protein>
<comment type="caution">
    <text evidence="15">The sequence shown here is derived from an EMBL/GenBank/DDBJ whole genome shotgun (WGS) entry which is preliminary data.</text>
</comment>
<dbReference type="InterPro" id="IPR049142">
    <property type="entry name" value="MS_channel_1st"/>
</dbReference>
<evidence type="ECO:0000256" key="2">
    <source>
        <dbReference type="ARBA" id="ARBA00008017"/>
    </source>
</evidence>
<feature type="transmembrane region" description="Helical" evidence="8">
    <location>
        <begin position="600"/>
        <end position="619"/>
    </location>
</feature>
<feature type="signal peptide" evidence="9">
    <location>
        <begin position="1"/>
        <end position="19"/>
    </location>
</feature>
<evidence type="ECO:0000256" key="1">
    <source>
        <dbReference type="ARBA" id="ARBA00004651"/>
    </source>
</evidence>
<feature type="transmembrane region" description="Helical" evidence="8">
    <location>
        <begin position="631"/>
        <end position="650"/>
    </location>
</feature>
<evidence type="ECO:0000256" key="8">
    <source>
        <dbReference type="SAM" id="Phobius"/>
    </source>
</evidence>
<evidence type="ECO:0000256" key="6">
    <source>
        <dbReference type="ARBA" id="ARBA00023136"/>
    </source>
</evidence>
<dbReference type="Pfam" id="PF12795">
    <property type="entry name" value="MscS_porin"/>
    <property type="match status" value="1"/>
</dbReference>
<keyword evidence="4 8" id="KW-0812">Transmembrane</keyword>
<dbReference type="InterPro" id="IPR052702">
    <property type="entry name" value="MscS-like_channel"/>
</dbReference>
<evidence type="ECO:0000259" key="10">
    <source>
        <dbReference type="Pfam" id="PF00924"/>
    </source>
</evidence>
<evidence type="ECO:0000256" key="5">
    <source>
        <dbReference type="ARBA" id="ARBA00022989"/>
    </source>
</evidence>
<dbReference type="InterPro" id="IPR049278">
    <property type="entry name" value="MS_channel_C"/>
</dbReference>
<dbReference type="Pfam" id="PF21088">
    <property type="entry name" value="MS_channel_1st"/>
    <property type="match status" value="1"/>
</dbReference>
<evidence type="ECO:0000259" key="11">
    <source>
        <dbReference type="Pfam" id="PF12794"/>
    </source>
</evidence>
<dbReference type="SUPFAM" id="SSF82689">
    <property type="entry name" value="Mechanosensitive channel protein MscS (YggB), C-terminal domain"/>
    <property type="match status" value="1"/>
</dbReference>
<feature type="coiled-coil region" evidence="7">
    <location>
        <begin position="337"/>
        <end position="364"/>
    </location>
</feature>
<comment type="subcellular location">
    <subcellularLocation>
        <location evidence="1">Cell membrane</location>
        <topology evidence="1">Multi-pass membrane protein</topology>
    </subcellularLocation>
</comment>
<keyword evidence="9" id="KW-0732">Signal</keyword>
<accession>A0ABU4SE46</accession>
<keyword evidence="6 8" id="KW-0472">Membrane</keyword>
<keyword evidence="3" id="KW-1003">Cell membrane</keyword>
<feature type="chain" id="PRO_5046511556" evidence="9">
    <location>
        <begin position="20"/>
        <end position="1112"/>
    </location>
</feature>
<evidence type="ECO:0000259" key="12">
    <source>
        <dbReference type="Pfam" id="PF12795"/>
    </source>
</evidence>
<feature type="transmembrane region" description="Helical" evidence="8">
    <location>
        <begin position="519"/>
        <end position="541"/>
    </location>
</feature>
<dbReference type="InterPro" id="IPR006685">
    <property type="entry name" value="MscS_channel_2nd"/>
</dbReference>
<dbReference type="Gene3D" id="1.10.287.1260">
    <property type="match status" value="1"/>
</dbReference>
<dbReference type="Proteomes" id="UP001271890">
    <property type="component" value="Unassembled WGS sequence"/>
</dbReference>
<dbReference type="Gene3D" id="2.30.30.60">
    <property type="match status" value="1"/>
</dbReference>
<dbReference type="RefSeq" id="WP_319931442.1">
    <property type="nucleotide sequence ID" value="NZ_VCDN01000092.1"/>
</dbReference>
<feature type="transmembrane region" description="Helical" evidence="8">
    <location>
        <begin position="671"/>
        <end position="693"/>
    </location>
</feature>
<feature type="domain" description="Mechanosensitive ion channel inner membrane" evidence="11">
    <location>
        <begin position="480"/>
        <end position="817"/>
    </location>
</feature>
<organism evidence="15 16">
    <name type="scientific">Xenorhabdus santafensis</name>
    <dbReference type="NCBI Taxonomy" id="2582833"/>
    <lineage>
        <taxon>Bacteria</taxon>
        <taxon>Pseudomonadati</taxon>
        <taxon>Pseudomonadota</taxon>
        <taxon>Gammaproteobacteria</taxon>
        <taxon>Enterobacterales</taxon>
        <taxon>Morganellaceae</taxon>
        <taxon>Xenorhabdus</taxon>
    </lineage>
</organism>
<dbReference type="Gene3D" id="3.30.70.100">
    <property type="match status" value="1"/>
</dbReference>
<name>A0ABU4SE46_9GAMM</name>
<feature type="coiled-coil region" evidence="7">
    <location>
        <begin position="105"/>
        <end position="139"/>
    </location>
</feature>
<dbReference type="EMBL" id="VCDN01000092">
    <property type="protein sequence ID" value="MDX7989050.1"/>
    <property type="molecule type" value="Genomic_DNA"/>
</dbReference>
<dbReference type="Pfam" id="PF12794">
    <property type="entry name" value="MscS_TM"/>
    <property type="match status" value="1"/>
</dbReference>
<evidence type="ECO:0000256" key="7">
    <source>
        <dbReference type="SAM" id="Coils"/>
    </source>
</evidence>